<organism evidence="1 2">
    <name type="scientific">Meganyctiphanes norvegica</name>
    <name type="common">Northern krill</name>
    <name type="synonym">Thysanopoda norvegica</name>
    <dbReference type="NCBI Taxonomy" id="48144"/>
    <lineage>
        <taxon>Eukaryota</taxon>
        <taxon>Metazoa</taxon>
        <taxon>Ecdysozoa</taxon>
        <taxon>Arthropoda</taxon>
        <taxon>Crustacea</taxon>
        <taxon>Multicrustacea</taxon>
        <taxon>Malacostraca</taxon>
        <taxon>Eumalacostraca</taxon>
        <taxon>Eucarida</taxon>
        <taxon>Euphausiacea</taxon>
        <taxon>Euphausiidae</taxon>
        <taxon>Meganyctiphanes</taxon>
    </lineage>
</organism>
<name>A0AAV2QLR7_MEGNR</name>
<dbReference type="EMBL" id="CAXKWB010008537">
    <property type="protein sequence ID" value="CAL4091384.1"/>
    <property type="molecule type" value="Genomic_DNA"/>
</dbReference>
<sequence>MAETDCDLNSLFQEMLSVDNEERGVKFFIKLTQISHQAFFHLVNEYVKLIFNARHCADLIINKNMLLHPEECSDPYIQLVLLCFKCTFRMHYGTYDFMMHKHVIITISQIDVDKYLSYIDGSLFNTQLLKSLIDMMFDKYPFASAPSLEYAKKYMFEVSILASKLNKTFYDVMNEMNANMINILAQLILISIKCLEISNNSDILPVSNCMVKFFHIYYYKIEVYFLGGYFKNLPFAEKSIMSGIAVITNCILLFQAKLITSNIDSLYWSKRIYMMEMLRDQMAISLIPLSSGVSLQRFLIDRAHGNFNTNCTNKLYMVTNYIKHINISERSSDITFKNSLRLFKHVLNDLHSEVKTIYFHGEHDTLHSSDEFVSTSESEGSSSDTVEI</sequence>
<evidence type="ECO:0000313" key="1">
    <source>
        <dbReference type="EMBL" id="CAL4091384.1"/>
    </source>
</evidence>
<comment type="caution">
    <text evidence="1">The sequence shown here is derived from an EMBL/GenBank/DDBJ whole genome shotgun (WGS) entry which is preliminary data.</text>
</comment>
<accession>A0AAV2QLR7</accession>
<dbReference type="Proteomes" id="UP001497623">
    <property type="component" value="Unassembled WGS sequence"/>
</dbReference>
<dbReference type="AlphaFoldDB" id="A0AAV2QLR7"/>
<keyword evidence="2" id="KW-1185">Reference proteome</keyword>
<protein>
    <recommendedName>
        <fullName evidence="3">Odorant receptor</fullName>
    </recommendedName>
</protein>
<proteinExistence type="predicted"/>
<reference evidence="1 2" key="1">
    <citation type="submission" date="2024-05" db="EMBL/GenBank/DDBJ databases">
        <authorList>
            <person name="Wallberg A."/>
        </authorList>
    </citation>
    <scope>NUCLEOTIDE SEQUENCE [LARGE SCALE GENOMIC DNA]</scope>
</reference>
<gene>
    <name evidence="1" type="ORF">MNOR_LOCUS14327</name>
</gene>
<evidence type="ECO:0000313" key="2">
    <source>
        <dbReference type="Proteomes" id="UP001497623"/>
    </source>
</evidence>
<evidence type="ECO:0008006" key="3">
    <source>
        <dbReference type="Google" id="ProtNLM"/>
    </source>
</evidence>